<dbReference type="AlphaFoldDB" id="A0A402C393"/>
<sequence length="42" mass="4540">MYMKTCAPIHIPTSGAGNDGFNRPALGKMSGMPLSDYFYCPV</sequence>
<dbReference type="EMBL" id="BHYM01000013">
    <property type="protein sequence ID" value="GCE38022.1"/>
    <property type="molecule type" value="Genomic_DNA"/>
</dbReference>
<protein>
    <submittedName>
        <fullName evidence="1">Uncharacterized protein</fullName>
    </submittedName>
</protein>
<comment type="caution">
    <text evidence="1">The sequence shown here is derived from an EMBL/GenBank/DDBJ whole genome shotgun (WGS) entry which is preliminary data.</text>
</comment>
<organism evidence="1 2">
    <name type="scientific">Rhodococcus wratislaviensis</name>
    <name type="common">Tsukamurella wratislaviensis</name>
    <dbReference type="NCBI Taxonomy" id="44752"/>
    <lineage>
        <taxon>Bacteria</taxon>
        <taxon>Bacillati</taxon>
        <taxon>Actinomycetota</taxon>
        <taxon>Actinomycetes</taxon>
        <taxon>Mycobacteriales</taxon>
        <taxon>Nocardiaceae</taxon>
        <taxon>Rhodococcus</taxon>
    </lineage>
</organism>
<proteinExistence type="predicted"/>
<dbReference type="Proteomes" id="UP000287519">
    <property type="component" value="Unassembled WGS sequence"/>
</dbReference>
<reference evidence="1 2" key="1">
    <citation type="submission" date="2018-11" db="EMBL/GenBank/DDBJ databases">
        <title>Microbial catabolism of amino acid.</title>
        <authorList>
            <person name="Hibi M."/>
            <person name="Ogawa J."/>
        </authorList>
    </citation>
    <scope>NUCLEOTIDE SEQUENCE [LARGE SCALE GENOMIC DNA]</scope>
    <source>
        <strain evidence="1 2">C31-06</strain>
    </source>
</reference>
<name>A0A402C393_RHOWR</name>
<evidence type="ECO:0000313" key="2">
    <source>
        <dbReference type="Proteomes" id="UP000287519"/>
    </source>
</evidence>
<gene>
    <name evidence="1" type="ORF">Rhow_000906</name>
</gene>
<evidence type="ECO:0000313" key="1">
    <source>
        <dbReference type="EMBL" id="GCE38022.1"/>
    </source>
</evidence>
<keyword evidence="2" id="KW-1185">Reference proteome</keyword>
<accession>A0A402C393</accession>